<dbReference type="STRING" id="681398.PJIAN_4109"/>
<dbReference type="InterPro" id="IPR036249">
    <property type="entry name" value="Thioredoxin-like_sf"/>
</dbReference>
<dbReference type="Proteomes" id="UP000076586">
    <property type="component" value="Unassembled WGS sequence"/>
</dbReference>
<protein>
    <submittedName>
        <fullName evidence="2">Thiol-disulfide isomerase or thioredoxin</fullName>
    </submittedName>
</protein>
<dbReference type="OrthoDB" id="736810at2"/>
<proteinExistence type="predicted"/>
<dbReference type="GO" id="GO:0016853">
    <property type="term" value="F:isomerase activity"/>
    <property type="evidence" value="ECO:0007669"/>
    <property type="project" value="UniProtKB-KW"/>
</dbReference>
<name>A0A161LS96_9BACT</name>
<feature type="chain" id="PRO_5007824804" evidence="1">
    <location>
        <begin position="21"/>
        <end position="513"/>
    </location>
</feature>
<keyword evidence="1" id="KW-0732">Signal</keyword>
<dbReference type="SUPFAM" id="SSF52833">
    <property type="entry name" value="Thioredoxin-like"/>
    <property type="match status" value="1"/>
</dbReference>
<gene>
    <name evidence="2" type="ORF">PJIAN_4109</name>
</gene>
<organism evidence="2 3">
    <name type="scientific">Paludibacter jiangxiensis</name>
    <dbReference type="NCBI Taxonomy" id="681398"/>
    <lineage>
        <taxon>Bacteria</taxon>
        <taxon>Pseudomonadati</taxon>
        <taxon>Bacteroidota</taxon>
        <taxon>Bacteroidia</taxon>
        <taxon>Bacteroidales</taxon>
        <taxon>Paludibacteraceae</taxon>
        <taxon>Paludibacter</taxon>
    </lineage>
</organism>
<accession>A0A161LS96</accession>
<dbReference type="RefSeq" id="WP_068704922.1">
    <property type="nucleotide sequence ID" value="NZ_BDCR01000004.1"/>
</dbReference>
<evidence type="ECO:0000256" key="1">
    <source>
        <dbReference type="SAM" id="SignalP"/>
    </source>
</evidence>
<feature type="signal peptide" evidence="1">
    <location>
        <begin position="1"/>
        <end position="20"/>
    </location>
</feature>
<dbReference type="AlphaFoldDB" id="A0A161LS96"/>
<evidence type="ECO:0000313" key="3">
    <source>
        <dbReference type="Proteomes" id="UP000076586"/>
    </source>
</evidence>
<keyword evidence="2" id="KW-0413">Isomerase</keyword>
<sequence length="513" mass="58866">MKQIILISLVTILAFGKLQAKENSIVTLTVHDNPNSTYRLAIAEPLDGCYNSKASTYSQIIKDGSEVTFVPKQKSPSIITVDVGKHLFKIIIVPNNKIHVDIYPQIPSNDGVVFSGDNAAGQKWLNENVAAATSMNIQAIFKANKKNYPLIYRNIFSYADASQHYIDSLKKATSISDSFATMLERNKLAEIYFFAINEYNALLFRVRNSDFTDADSIAIRDSQNKIFENFAPYSHDLFTYCWGKLYFQGYFYVVYHNTSSSDKRYLPVFGSYGTYGILPEDILRQMLGETIVSQYIYNLNEFDKEKATAYFREKYPDSEYLPVIDRLAAKAKESSKTTDKNVNIENPSVTKNQKPLKGTLTAMPFDKAIHIDTSAVTKNLKSLKELHETYFKGKKIFIDLWATWCRPCREEFAYKDRVDSLLELHHILPVFLSIDIPDFKQRWIHDVIALKLSGHHFMVNEILKEDIRKTIYDAKPMIDIPQYIYMDEDGNIINKDAPRPSNIRKLEKLLSSQ</sequence>
<dbReference type="EMBL" id="BDCR01000004">
    <property type="protein sequence ID" value="GAT63570.1"/>
    <property type="molecule type" value="Genomic_DNA"/>
</dbReference>
<evidence type="ECO:0000313" key="2">
    <source>
        <dbReference type="EMBL" id="GAT63570.1"/>
    </source>
</evidence>
<dbReference type="Gene3D" id="3.40.30.10">
    <property type="entry name" value="Glutaredoxin"/>
    <property type="match status" value="1"/>
</dbReference>
<reference evidence="3" key="1">
    <citation type="submission" date="2016-04" db="EMBL/GenBank/DDBJ databases">
        <title>Draft genome sequence of Paludibacter jiangxiensis strain NM7.</title>
        <authorList>
            <person name="Qiu Y."/>
            <person name="Matsuura N."/>
            <person name="Ohashi A."/>
            <person name="Tourlousse M.D."/>
            <person name="Sekiguchi Y."/>
        </authorList>
    </citation>
    <scope>NUCLEOTIDE SEQUENCE [LARGE SCALE GENOMIC DNA]</scope>
    <source>
        <strain evidence="3">NM7</strain>
    </source>
</reference>
<reference evidence="3" key="2">
    <citation type="journal article" date="2017" name="Genome Announc.">
        <title>Draft genome sequence of Paludibacter jiangxiensis NM7(T), a propionate-producing fermentative bacterium.</title>
        <authorList>
            <person name="Qiu Y.-L."/>
            <person name="Tourlousse D.M."/>
            <person name="Matsuura N."/>
            <person name="Ohashi A."/>
            <person name="Sekiguchi Y."/>
        </authorList>
    </citation>
    <scope>NUCLEOTIDE SEQUENCE [LARGE SCALE GENOMIC DNA]</scope>
    <source>
        <strain evidence="3">NM7</strain>
    </source>
</reference>
<comment type="caution">
    <text evidence="2">The sequence shown here is derived from an EMBL/GenBank/DDBJ whole genome shotgun (WGS) entry which is preliminary data.</text>
</comment>
<keyword evidence="3" id="KW-1185">Reference proteome</keyword>